<evidence type="ECO:0000256" key="1">
    <source>
        <dbReference type="SAM" id="MobiDB-lite"/>
    </source>
</evidence>
<dbReference type="Pfam" id="PF01551">
    <property type="entry name" value="Peptidase_M23"/>
    <property type="match status" value="1"/>
</dbReference>
<dbReference type="PANTHER" id="PTHR21666:SF270">
    <property type="entry name" value="MUREIN HYDROLASE ACTIVATOR ENVC"/>
    <property type="match status" value="1"/>
</dbReference>
<feature type="chain" id="PRO_5038560414" description="M23ase beta-sheet core domain-containing protein" evidence="2">
    <location>
        <begin position="23"/>
        <end position="358"/>
    </location>
</feature>
<dbReference type="CDD" id="cd12797">
    <property type="entry name" value="M23_peptidase"/>
    <property type="match status" value="1"/>
</dbReference>
<dbReference type="Proteomes" id="UP000619260">
    <property type="component" value="Unassembled WGS sequence"/>
</dbReference>
<feature type="domain" description="M23ase beta-sheet core" evidence="3">
    <location>
        <begin position="214"/>
        <end position="319"/>
    </location>
</feature>
<comment type="caution">
    <text evidence="4">The sequence shown here is derived from an EMBL/GenBank/DDBJ whole genome shotgun (WGS) entry which is preliminary data.</text>
</comment>
<dbReference type="GO" id="GO:0004222">
    <property type="term" value="F:metalloendopeptidase activity"/>
    <property type="evidence" value="ECO:0007669"/>
    <property type="project" value="TreeGrafter"/>
</dbReference>
<dbReference type="EMBL" id="BOPF01000069">
    <property type="protein sequence ID" value="GIJ52223.1"/>
    <property type="molecule type" value="Genomic_DNA"/>
</dbReference>
<dbReference type="InterPro" id="IPR011055">
    <property type="entry name" value="Dup_hybrid_motif"/>
</dbReference>
<gene>
    <name evidence="4" type="ORF">Val02_91090</name>
</gene>
<accession>A0A8J3YZ31</accession>
<dbReference type="AlphaFoldDB" id="A0A8J3YZ31"/>
<dbReference type="RefSeq" id="WP_203905623.1">
    <property type="nucleotide sequence ID" value="NZ_BOPF01000069.1"/>
</dbReference>
<dbReference type="InterPro" id="IPR016047">
    <property type="entry name" value="M23ase_b-sheet_dom"/>
</dbReference>
<keyword evidence="2" id="KW-0732">Signal</keyword>
<dbReference type="PANTHER" id="PTHR21666">
    <property type="entry name" value="PEPTIDASE-RELATED"/>
    <property type="match status" value="1"/>
</dbReference>
<reference evidence="4" key="1">
    <citation type="submission" date="2021-01" db="EMBL/GenBank/DDBJ databases">
        <title>Whole genome shotgun sequence of Virgisporangium aliadipatigenens NBRC 105644.</title>
        <authorList>
            <person name="Komaki H."/>
            <person name="Tamura T."/>
        </authorList>
    </citation>
    <scope>NUCLEOTIDE SEQUENCE</scope>
    <source>
        <strain evidence="4">NBRC 105644</strain>
    </source>
</reference>
<feature type="signal peptide" evidence="2">
    <location>
        <begin position="1"/>
        <end position="22"/>
    </location>
</feature>
<name>A0A8J3YZ31_9ACTN</name>
<protein>
    <recommendedName>
        <fullName evidence="3">M23ase beta-sheet core domain-containing protein</fullName>
    </recommendedName>
</protein>
<sequence>MRRRTARIFGWAVAAAGAVAFALGSAPDSAGASGEPVGAVVSIDTVNVIVREAPAADAARVDVLEDRATVTVECQVTGENTAGRVRTTDRWDRLQTGGYIADAHIERDEDKIVRKCATDAPEDVSDAPAEEKPAASQPTTGLPEIVDVTVPASTVNADAQVDAAPEAAPAPVIKARTKKLPEQNLTPLATVLGDWVQPVGKVDMGGFRTPTRPEHDGVDLMAARGSPIAAAASGVVITVKCNSSIGNCDVDGSPSVKGCGWYVEIRHKDNVVTRYCHMARMPDVKVGDKVKVGQVIGAVGSSGHSSGPHLHFEVHLGKTATRANAVDPVPFMQQMGAPLAGPIDPAVTPHTPVNKESA</sequence>
<proteinExistence type="predicted"/>
<evidence type="ECO:0000313" key="4">
    <source>
        <dbReference type="EMBL" id="GIJ52223.1"/>
    </source>
</evidence>
<feature type="region of interest" description="Disordered" evidence="1">
    <location>
        <begin position="119"/>
        <end position="140"/>
    </location>
</feature>
<evidence type="ECO:0000256" key="2">
    <source>
        <dbReference type="SAM" id="SignalP"/>
    </source>
</evidence>
<keyword evidence="5" id="KW-1185">Reference proteome</keyword>
<dbReference type="InterPro" id="IPR050570">
    <property type="entry name" value="Cell_wall_metabolism_enzyme"/>
</dbReference>
<organism evidence="4 5">
    <name type="scientific">Virgisporangium aliadipatigenens</name>
    <dbReference type="NCBI Taxonomy" id="741659"/>
    <lineage>
        <taxon>Bacteria</taxon>
        <taxon>Bacillati</taxon>
        <taxon>Actinomycetota</taxon>
        <taxon>Actinomycetes</taxon>
        <taxon>Micromonosporales</taxon>
        <taxon>Micromonosporaceae</taxon>
        <taxon>Virgisporangium</taxon>
    </lineage>
</organism>
<dbReference type="Gene3D" id="2.70.70.10">
    <property type="entry name" value="Glucose Permease (Domain IIA)"/>
    <property type="match status" value="1"/>
</dbReference>
<evidence type="ECO:0000313" key="5">
    <source>
        <dbReference type="Proteomes" id="UP000619260"/>
    </source>
</evidence>
<evidence type="ECO:0000259" key="3">
    <source>
        <dbReference type="Pfam" id="PF01551"/>
    </source>
</evidence>
<dbReference type="SUPFAM" id="SSF51261">
    <property type="entry name" value="Duplicated hybrid motif"/>
    <property type="match status" value="1"/>
</dbReference>